<gene>
    <name evidence="1" type="ORF">g.14811</name>
</gene>
<reference evidence="1" key="1">
    <citation type="submission" date="2015-09" db="EMBL/GenBank/DDBJ databases">
        <title>De novo assembly of Pectinophora gossypiella (Pink Bollworm) gut transcriptome.</title>
        <authorList>
            <person name="Tassone E.E."/>
        </authorList>
    </citation>
    <scope>NUCLEOTIDE SEQUENCE</scope>
</reference>
<evidence type="ECO:0000313" key="1">
    <source>
        <dbReference type="EMBL" id="JAT84924.1"/>
    </source>
</evidence>
<organism evidence="1">
    <name type="scientific">Pectinophora gossypiella</name>
    <name type="common">Cotton pink bollworm</name>
    <name type="synonym">Depressaria gossypiella</name>
    <dbReference type="NCBI Taxonomy" id="13191"/>
    <lineage>
        <taxon>Eukaryota</taxon>
        <taxon>Metazoa</taxon>
        <taxon>Ecdysozoa</taxon>
        <taxon>Arthropoda</taxon>
        <taxon>Hexapoda</taxon>
        <taxon>Insecta</taxon>
        <taxon>Pterygota</taxon>
        <taxon>Neoptera</taxon>
        <taxon>Endopterygota</taxon>
        <taxon>Lepidoptera</taxon>
        <taxon>Glossata</taxon>
        <taxon>Ditrysia</taxon>
        <taxon>Gelechioidea</taxon>
        <taxon>Gelechiidae</taxon>
        <taxon>Apatetrinae</taxon>
        <taxon>Pectinophora</taxon>
    </lineage>
</organism>
<protein>
    <submittedName>
        <fullName evidence="1">Uncharacterized protein</fullName>
    </submittedName>
</protein>
<dbReference type="AlphaFoldDB" id="A0A1E1WD62"/>
<sequence>MVLGSRQQIESITRQGLNISIRGEVVQRVSESRNLGLLMDEELLFEKHITNTASNCFYRLKVMYQIREYLSTPIRIKLCDSLVLSKFNYMDAVYGPRLLARSQKLVQRVQNACARFCFKIPPRTHVTPYINKARILKMKYRRQYHFATLMFGVVKFKLPPYLADKLVWSRDVTAARTRASYYSLAIPRHRTTAFRGSFSFAASKCWNDLPPPFRSLIGFNTVARRSPPSGLDAATQPLS</sequence>
<dbReference type="EMBL" id="GDQN01006130">
    <property type="protein sequence ID" value="JAT84924.1"/>
    <property type="molecule type" value="Transcribed_RNA"/>
</dbReference>
<accession>A0A1E1WD62</accession>
<proteinExistence type="predicted"/>
<name>A0A1E1WD62_PECGO</name>